<evidence type="ECO:0000256" key="2">
    <source>
        <dbReference type="ARBA" id="ARBA00005336"/>
    </source>
</evidence>
<organism evidence="10 11">
    <name type="scientific">Penstemon smallii</name>
    <dbReference type="NCBI Taxonomy" id="265156"/>
    <lineage>
        <taxon>Eukaryota</taxon>
        <taxon>Viridiplantae</taxon>
        <taxon>Streptophyta</taxon>
        <taxon>Embryophyta</taxon>
        <taxon>Tracheophyta</taxon>
        <taxon>Spermatophyta</taxon>
        <taxon>Magnoliopsida</taxon>
        <taxon>eudicotyledons</taxon>
        <taxon>Gunneridae</taxon>
        <taxon>Pentapetalae</taxon>
        <taxon>asterids</taxon>
        <taxon>lamiids</taxon>
        <taxon>Lamiales</taxon>
        <taxon>Plantaginaceae</taxon>
        <taxon>Cheloneae</taxon>
        <taxon>Penstemon</taxon>
    </lineage>
</organism>
<keyword evidence="7" id="KW-0326">Glycosidase</keyword>
<dbReference type="InterPro" id="IPR001764">
    <property type="entry name" value="Glyco_hydro_3_N"/>
</dbReference>
<dbReference type="SUPFAM" id="SSF51445">
    <property type="entry name" value="(Trans)glycosidases"/>
    <property type="match status" value="2"/>
</dbReference>
<evidence type="ECO:0000256" key="7">
    <source>
        <dbReference type="ARBA" id="ARBA00023295"/>
    </source>
</evidence>
<dbReference type="Gene3D" id="3.40.50.1700">
    <property type="entry name" value="Glycoside hydrolase family 3 C-terminal domain"/>
    <property type="match status" value="2"/>
</dbReference>
<comment type="similarity">
    <text evidence="2">Belongs to the glycosyl hydrolase 3 family.</text>
</comment>
<dbReference type="Proteomes" id="UP001634393">
    <property type="component" value="Unassembled WGS sequence"/>
</dbReference>
<evidence type="ECO:0000256" key="3">
    <source>
        <dbReference type="ARBA" id="ARBA00022525"/>
    </source>
</evidence>
<accession>A0ABD3T275</accession>
<dbReference type="InterPro" id="IPR013783">
    <property type="entry name" value="Ig-like_fold"/>
</dbReference>
<keyword evidence="3" id="KW-0964">Secreted</keyword>
<dbReference type="InterPro" id="IPR036881">
    <property type="entry name" value="Glyco_hydro_3_C_sf"/>
</dbReference>
<dbReference type="Gene3D" id="2.60.40.10">
    <property type="entry name" value="Immunoglobulins"/>
    <property type="match status" value="2"/>
</dbReference>
<keyword evidence="4 8" id="KW-0732">Signal</keyword>
<evidence type="ECO:0000259" key="9">
    <source>
        <dbReference type="SMART" id="SM01217"/>
    </source>
</evidence>
<dbReference type="Pfam" id="PF14310">
    <property type="entry name" value="Fn3-like"/>
    <property type="match status" value="2"/>
</dbReference>
<dbReference type="Gene3D" id="3.20.20.300">
    <property type="entry name" value="Glycoside hydrolase, family 3, N-terminal domain"/>
    <property type="match status" value="2"/>
</dbReference>
<evidence type="ECO:0000313" key="11">
    <source>
        <dbReference type="Proteomes" id="UP001634393"/>
    </source>
</evidence>
<dbReference type="GO" id="GO:0004553">
    <property type="term" value="F:hydrolase activity, hydrolyzing O-glycosyl compounds"/>
    <property type="evidence" value="ECO:0007669"/>
    <property type="project" value="UniProtKB-ARBA"/>
</dbReference>
<feature type="signal peptide" evidence="8">
    <location>
        <begin position="1"/>
        <end position="26"/>
    </location>
</feature>
<dbReference type="Pfam" id="PF01915">
    <property type="entry name" value="Glyco_hydro_3_C"/>
    <property type="match status" value="2"/>
</dbReference>
<evidence type="ECO:0000256" key="8">
    <source>
        <dbReference type="SAM" id="SignalP"/>
    </source>
</evidence>
<dbReference type="InterPro" id="IPR017853">
    <property type="entry name" value="GH"/>
</dbReference>
<keyword evidence="11" id="KW-1185">Reference proteome</keyword>
<dbReference type="SMART" id="SM01217">
    <property type="entry name" value="Fn3_like"/>
    <property type="match status" value="2"/>
</dbReference>
<dbReference type="InterPro" id="IPR026891">
    <property type="entry name" value="Fn3-like"/>
</dbReference>
<feature type="domain" description="Fibronectin type III-like" evidence="9">
    <location>
        <begin position="701"/>
        <end position="771"/>
    </location>
</feature>
<comment type="subcellular location">
    <subcellularLocation>
        <location evidence="1">Secreted</location>
    </subcellularLocation>
</comment>
<dbReference type="InterPro" id="IPR044993">
    <property type="entry name" value="BXL"/>
</dbReference>
<reference evidence="10 11" key="1">
    <citation type="submission" date="2024-12" db="EMBL/GenBank/DDBJ databases">
        <title>The unique morphological basis and parallel evolutionary history of personate flowers in Penstemon.</title>
        <authorList>
            <person name="Depatie T.H."/>
            <person name="Wessinger C.A."/>
        </authorList>
    </citation>
    <scope>NUCLEOTIDE SEQUENCE [LARGE SCALE GENOMIC DNA]</scope>
    <source>
        <strain evidence="10">WTNN_2</strain>
        <tissue evidence="10">Leaf</tissue>
    </source>
</reference>
<name>A0ABD3T275_9LAMI</name>
<evidence type="ECO:0000256" key="4">
    <source>
        <dbReference type="ARBA" id="ARBA00022729"/>
    </source>
</evidence>
<keyword evidence="6" id="KW-0325">Glycoprotein</keyword>
<dbReference type="SUPFAM" id="SSF52279">
    <property type="entry name" value="Beta-D-glucan exohydrolase, C-terminal domain"/>
    <property type="match status" value="2"/>
</dbReference>
<evidence type="ECO:0000256" key="6">
    <source>
        <dbReference type="ARBA" id="ARBA00023180"/>
    </source>
</evidence>
<comment type="caution">
    <text evidence="10">The sequence shown here is derived from an EMBL/GenBank/DDBJ whole genome shotgun (WGS) entry which is preliminary data.</text>
</comment>
<dbReference type="EMBL" id="JBJXBP010000005">
    <property type="protein sequence ID" value="KAL3830452.1"/>
    <property type="molecule type" value="Genomic_DNA"/>
</dbReference>
<dbReference type="InterPro" id="IPR002772">
    <property type="entry name" value="Glyco_hydro_3_C"/>
</dbReference>
<dbReference type="PANTHER" id="PTHR42721:SF3">
    <property type="entry name" value="BETA-D-XYLOSIDASE 5-RELATED"/>
    <property type="match status" value="1"/>
</dbReference>
<proteinExistence type="inferred from homology"/>
<feature type="chain" id="PRO_5044750829" description="Fibronectin type III-like domain-containing protein" evidence="8">
    <location>
        <begin position="27"/>
        <end position="1532"/>
    </location>
</feature>
<dbReference type="PRINTS" id="PR00133">
    <property type="entry name" value="GLHYDRLASE3"/>
</dbReference>
<evidence type="ECO:0000313" key="10">
    <source>
        <dbReference type="EMBL" id="KAL3830452.1"/>
    </source>
</evidence>
<dbReference type="PANTHER" id="PTHR42721">
    <property type="entry name" value="SUGAR HYDROLASE-RELATED"/>
    <property type="match status" value="1"/>
</dbReference>
<gene>
    <name evidence="10" type="ORF">ACJIZ3_019254</name>
</gene>
<dbReference type="FunFam" id="3.40.50.1700:FF:000001">
    <property type="entry name" value="probable beta-D-xylosidase 2"/>
    <property type="match status" value="2"/>
</dbReference>
<dbReference type="GO" id="GO:0005576">
    <property type="term" value="C:extracellular region"/>
    <property type="evidence" value="ECO:0007669"/>
    <property type="project" value="UniProtKB-SubCell"/>
</dbReference>
<dbReference type="InterPro" id="IPR036962">
    <property type="entry name" value="Glyco_hydro_3_N_sf"/>
</dbReference>
<keyword evidence="5" id="KW-0378">Hydrolase</keyword>
<sequence length="1532" mass="168965">MRIIHSYKLYLHTITLLTTLLLSAKSNNSPPISCDPSNPSTNSLPFCNTNLPTTQRVNDLVSRLTLDEKVEQLVNAAAAVPRLNISAYEWWSEALHGVSRHGKGANFSGVITSATMFPQIILTAASFDSNLWYRIAQAIGEETRAVFNAGQLKGMTFWAPNINIFRDPRWGRGQETPGEDPLVVGKYAVSYVRGIQGDSFEGGQLKDGHLRASACCKHFTAHDLDNWNGVTRYVFDAKVSKQDLVDTFQPPFKACVQQGQASGIMCAYNRVNGVPSCADYNLLTKTARQEWGFQGYIASDCDAVAIIHDEQGYAKEPEDAVADVLGAGMDVNCGSYLMKHTKSAVEKKKVLESDIDRALQNLFSIRMRLGLFNGDPRKLQYGNISPNQVCSQKHRELALEAAKAGIVLLKNDNNLLPFSKINTKSLAVIGPNANSTDIFLGNYEGPPCKNTTILQALHKYFSSVMYHQGCNFVNCTSASIDEVESIAMKTDYVILVMGLDQTIEREKHDRVDLGLPGNQENLITRVAKAARRPVVLVLLCGGPVDVSFAKVNPKIGSILWAGYPGEAGGVAVAETIFGDHNPGGRLPVTWYPKDFVKIPMTDMRMRPDPSTGYPGRTYRFYNGPKVFDFGYGLSYAKYSYEFISVSQNKLFIKTSTAKNAVKKSGSSHYISVSELETKSCESMKFSAQVRVRNHGEMNGKHPVLLFVRTANVGNGNPRKQLVGFKSVSLSSGKSEEIEFIVSPCEDLSYANENGLMVIEEGSLYLIVGDEEYPLDLHSHGAIFLFTLSYILLSESESTQPPFACDTTNPQTSTFTFCKSTLPIKQRVQDLVSRLTLDEKISQLVNTAPPIPRLGIPPYQWWSEALHGVSGYGRGVTFNGRIVGATSFPQVILSASTFDARLWYRIGQTIGKESRAFYNEGQATGMTFWAPNVNIFRDPRWGRGQETPGEDPLVAGKYAAAFVRGIQGDSFEGGILNHGHLQASACCKHFTAYDLDKWKGFDRHGYNAIVTLQDLADTYQPPFKSCVQQGKASGIMCAYNSVNGVPNCADYNLLTKTARAEWGFRGYITSDCDSISTIHDKTKYARTPEDAVADVLKAAIQQKKLPESQLNRALHNLFSIRMRLGLFNGNPTKQVFGNIGSDQVCTKEHQQLALDAALNGIVLLKNNAKLLPLSRSRTSSLAIIGPNSNNAFALRGNYDGPPCKNLEIRRVFEGYVKNTMHHEGCNDGVKCTLPAIDDAVKIAKQVEYVVLVMGLDQSQEFEDRDRLYLGLPGKQENLIKAVAAASKKPVILVLVCGGPVDVSFAKYDRKIGSILWAGYPGEAGGTALAQIVFGEHNPGGKLPMTWYPKDFVKVPMTDMRMRPDPSSGYPGRTYRFYNGRKVFSFGYGLSYTKYSYNFIASTPNTIHLNQHIQETDEISSSIRYLSVSKIGTDICEKSKFSTFVGVENTGDMAGKHPVLLFIRHGRANNGTSVKQLVGFESVSLNASERAEVEFVLNPCEHLSAANEDGLMVIEEGYRYLVVEDKEYPINILL</sequence>
<evidence type="ECO:0000256" key="5">
    <source>
        <dbReference type="ARBA" id="ARBA00022801"/>
    </source>
</evidence>
<dbReference type="Pfam" id="PF00933">
    <property type="entry name" value="Glyco_hydro_3"/>
    <property type="match status" value="2"/>
</dbReference>
<protein>
    <recommendedName>
        <fullName evidence="9">Fibronectin type III-like domain-containing protein</fullName>
    </recommendedName>
</protein>
<evidence type="ECO:0000256" key="1">
    <source>
        <dbReference type="ARBA" id="ARBA00004613"/>
    </source>
</evidence>
<dbReference type="FunFam" id="3.20.20.300:FF:000004">
    <property type="entry name" value="probable beta-D-xylosidase 7"/>
    <property type="match status" value="1"/>
</dbReference>
<feature type="domain" description="Fibronectin type III-like" evidence="9">
    <location>
        <begin position="1455"/>
        <end position="1525"/>
    </location>
</feature>